<proteinExistence type="predicted"/>
<gene>
    <name evidence="3" type="ORF">M408DRAFT_235229</name>
</gene>
<evidence type="ECO:0000313" key="4">
    <source>
        <dbReference type="Proteomes" id="UP000054097"/>
    </source>
</evidence>
<reference evidence="3 4" key="1">
    <citation type="submission" date="2014-04" db="EMBL/GenBank/DDBJ databases">
        <authorList>
            <consortium name="DOE Joint Genome Institute"/>
            <person name="Kuo A."/>
            <person name="Zuccaro A."/>
            <person name="Kohler A."/>
            <person name="Nagy L.G."/>
            <person name="Floudas D."/>
            <person name="Copeland A."/>
            <person name="Barry K.W."/>
            <person name="Cichocki N."/>
            <person name="Veneault-Fourrey C."/>
            <person name="LaButti K."/>
            <person name="Lindquist E.A."/>
            <person name="Lipzen A."/>
            <person name="Lundell T."/>
            <person name="Morin E."/>
            <person name="Murat C."/>
            <person name="Sun H."/>
            <person name="Tunlid A."/>
            <person name="Henrissat B."/>
            <person name="Grigoriev I.V."/>
            <person name="Hibbett D.S."/>
            <person name="Martin F."/>
            <person name="Nordberg H.P."/>
            <person name="Cantor M.N."/>
            <person name="Hua S.X."/>
        </authorList>
    </citation>
    <scope>NUCLEOTIDE SEQUENCE [LARGE SCALE GENOMIC DNA]</scope>
    <source>
        <strain evidence="3 4">MAFF 305830</strain>
    </source>
</reference>
<dbReference type="EMBL" id="KN824281">
    <property type="protein sequence ID" value="KIM31570.1"/>
    <property type="molecule type" value="Genomic_DNA"/>
</dbReference>
<feature type="domain" description="Fungal-type protein kinase" evidence="2">
    <location>
        <begin position="7"/>
        <end position="124"/>
    </location>
</feature>
<evidence type="ECO:0000256" key="1">
    <source>
        <dbReference type="SAM" id="Phobius"/>
    </source>
</evidence>
<keyword evidence="1" id="KW-0812">Transmembrane</keyword>
<accession>A0A0C3B431</accession>
<dbReference type="STRING" id="933852.A0A0C3B431"/>
<keyword evidence="4" id="KW-1185">Reference proteome</keyword>
<dbReference type="InterPro" id="IPR040976">
    <property type="entry name" value="Pkinase_fungal"/>
</dbReference>
<keyword evidence="1" id="KW-0472">Membrane</keyword>
<reference evidence="4" key="2">
    <citation type="submission" date="2015-01" db="EMBL/GenBank/DDBJ databases">
        <title>Evolutionary Origins and Diversification of the Mycorrhizal Mutualists.</title>
        <authorList>
            <consortium name="DOE Joint Genome Institute"/>
            <consortium name="Mycorrhizal Genomics Consortium"/>
            <person name="Kohler A."/>
            <person name="Kuo A."/>
            <person name="Nagy L.G."/>
            <person name="Floudas D."/>
            <person name="Copeland A."/>
            <person name="Barry K.W."/>
            <person name="Cichocki N."/>
            <person name="Veneault-Fourrey C."/>
            <person name="LaButti K."/>
            <person name="Lindquist E.A."/>
            <person name="Lipzen A."/>
            <person name="Lundell T."/>
            <person name="Morin E."/>
            <person name="Murat C."/>
            <person name="Riley R."/>
            <person name="Ohm R."/>
            <person name="Sun H."/>
            <person name="Tunlid A."/>
            <person name="Henrissat B."/>
            <person name="Grigoriev I.V."/>
            <person name="Hibbett D.S."/>
            <person name="Martin F."/>
        </authorList>
    </citation>
    <scope>NUCLEOTIDE SEQUENCE [LARGE SCALE GENOMIC DNA]</scope>
    <source>
        <strain evidence="4">MAFF 305830</strain>
    </source>
</reference>
<dbReference type="Proteomes" id="UP000054097">
    <property type="component" value="Unassembled WGS sequence"/>
</dbReference>
<dbReference type="HOGENOM" id="CLU_1435241_0_0_1"/>
<dbReference type="AlphaFoldDB" id="A0A0C3B431"/>
<name>A0A0C3B431_SERVB</name>
<feature type="transmembrane region" description="Helical" evidence="1">
    <location>
        <begin position="6"/>
        <end position="25"/>
    </location>
</feature>
<protein>
    <recommendedName>
        <fullName evidence="2">Fungal-type protein kinase domain-containing protein</fullName>
    </recommendedName>
</protein>
<dbReference type="OrthoDB" id="2727827at2759"/>
<organism evidence="3 4">
    <name type="scientific">Serendipita vermifera MAFF 305830</name>
    <dbReference type="NCBI Taxonomy" id="933852"/>
    <lineage>
        <taxon>Eukaryota</taxon>
        <taxon>Fungi</taxon>
        <taxon>Dikarya</taxon>
        <taxon>Basidiomycota</taxon>
        <taxon>Agaricomycotina</taxon>
        <taxon>Agaricomycetes</taxon>
        <taxon>Sebacinales</taxon>
        <taxon>Serendipitaceae</taxon>
        <taxon>Serendipita</taxon>
    </lineage>
</organism>
<dbReference type="Pfam" id="PF17667">
    <property type="entry name" value="Pkinase_fungal"/>
    <property type="match status" value="1"/>
</dbReference>
<keyword evidence="1" id="KW-1133">Transmembrane helix</keyword>
<evidence type="ECO:0000313" key="3">
    <source>
        <dbReference type="EMBL" id="KIM31570.1"/>
    </source>
</evidence>
<evidence type="ECO:0000259" key="2">
    <source>
        <dbReference type="Pfam" id="PF17667"/>
    </source>
</evidence>
<sequence>MSLRPFQRFSILFTLCGTIFTAILIDRVGVIISNNVDISKPDGVRTFIRALARVTCDMNIYDLGMDPTVSVYGNNAMGDTDIPRFVVTMPSKHTYITRGVPIWQSSSVFGRGTVVWNVAEMKATNQPVESESTEKLEEESKIPPGPSLILKNAYRNKEHIGESEFYRVIQGASIDTYGSQVPSKFASSH</sequence>